<dbReference type="SMART" id="SM00191">
    <property type="entry name" value="Int_alpha"/>
    <property type="match status" value="10"/>
</dbReference>
<keyword evidence="4" id="KW-0325">Glycoprotein</keyword>
<dbReference type="EMBL" id="CP107567">
    <property type="protein sequence ID" value="UYQ62839.1"/>
    <property type="molecule type" value="Genomic_DNA"/>
</dbReference>
<dbReference type="Gene3D" id="2.130.10.130">
    <property type="entry name" value="Integrin alpha, N-terminal"/>
    <property type="match status" value="6"/>
</dbReference>
<sequence length="944" mass="94064">MPPSRPARQRRRLAIAGTLVATLTGGLLAATAGTAAAAAVPAALPTGTQADFNGDGFADLAVGAPLADVGTKDNAGAVVVLYGSANGFSGARRVIVHQDTPGVSGAAEPGDAFGRSVATGDLDGDGYTDVIAGTPSEAVGDRGRVGGSTVLWGGPKGLSGASWLPLPSYLKDSYVGRGVATGDFDGDGHTDVTVTGHRETSTYYGPVQRTGAPARHVSEPLGTRFTTVAGDLSGDGAAERLYPSLITGDPGGTIAYIRRDGSGMSADPEDGYTTTELTGADGDASSIGDIDGDGYGDLVVGDAVDPSAAKPTGHKGGRITVWYGGPNGPDPAQQPGVFHQDTAGVPGGGEANDRFGASVSVSDTNGDGYADVAVGAPGEALGSVRDAGAVTVLYGSAAGLTATGSQFWSQNSAGVPGGGETSDHFGGAVRLMDVTGDGRADLTVAAPDENDSGAIILLRGSASGVTASGAMFLSAAAVGLTVSNQGWFGSALGAPAEQPRPKERFADDFNGDGYRDTVVGAPLAEVSGRREAGAVTVLYGGPAGPTATRRQTLTQASPGIPGGPEQSDQFGHSVASADFDEDGYADLAVATPYEDHGTTTVDAGMVTVVWGGPRGLSGATGVDVSQGFDLTGHGDWLGIDLAATGGAPYAHAELLIVGNRAAALVGPFTRDGKAAAVRPQNPVSSIVGAASGDLNGDRTADHVLVAPLSDGSVYVNPGESTGNTPERLPYDATNAAIGDVNGDGFDDLVAGAPYSLSESDGPTVHKGGQVAVWFGSASGIDATTTARVLHQDTPGVPGAADGEFGTDVTVGDIDGDGIDDIAVGDPNKWVNGRAEAGSVTVLPGRANGPDGTGAYVLTQDSADVPGAAEDSDLFGYRVRLADMTGDGRADLMVSAPGENLFEGATVFLRGSSSGLRTAGSTMIMANHAGLTQSGHRGWGDEIAP</sequence>
<evidence type="ECO:0000256" key="3">
    <source>
        <dbReference type="ARBA" id="ARBA00022801"/>
    </source>
</evidence>
<dbReference type="Pfam" id="PF01839">
    <property type="entry name" value="FG-GAP"/>
    <property type="match status" value="10"/>
</dbReference>
<keyword evidence="7" id="KW-1185">Reference proteome</keyword>
<protein>
    <submittedName>
        <fullName evidence="6">FG-GAP-like repeat-containing protein</fullName>
    </submittedName>
</protein>
<dbReference type="SUPFAM" id="SSF69318">
    <property type="entry name" value="Integrin alpha N-terminal domain"/>
    <property type="match status" value="2"/>
</dbReference>
<dbReference type="InterPro" id="IPR006311">
    <property type="entry name" value="TAT_signal"/>
</dbReference>
<keyword evidence="1 5" id="KW-0732">Signal</keyword>
<keyword evidence="3" id="KW-0378">Hydrolase</keyword>
<dbReference type="PANTHER" id="PTHR23221:SF7">
    <property type="entry name" value="PHOSPHATIDYLINOSITOL-GLYCAN-SPECIFIC PHOSPHOLIPASE D"/>
    <property type="match status" value="1"/>
</dbReference>
<feature type="chain" id="PRO_5046250725" evidence="5">
    <location>
        <begin position="30"/>
        <end position="944"/>
    </location>
</feature>
<feature type="signal peptide" evidence="5">
    <location>
        <begin position="1"/>
        <end position="29"/>
    </location>
</feature>
<name>A0ABY6IA50_STRPE</name>
<dbReference type="RefSeq" id="WP_264244664.1">
    <property type="nucleotide sequence ID" value="NZ_CP107567.1"/>
</dbReference>
<evidence type="ECO:0000313" key="7">
    <source>
        <dbReference type="Proteomes" id="UP001163878"/>
    </source>
</evidence>
<dbReference type="Proteomes" id="UP001163878">
    <property type="component" value="Chromosome"/>
</dbReference>
<dbReference type="PANTHER" id="PTHR23221">
    <property type="entry name" value="GLYCOSYLPHOSPHATIDYLINOSITOL PHOSPHOLIPASE D"/>
    <property type="match status" value="1"/>
</dbReference>
<dbReference type="InterPro" id="IPR013519">
    <property type="entry name" value="Int_alpha_beta-p"/>
</dbReference>
<dbReference type="InterPro" id="IPR000413">
    <property type="entry name" value="Integrin_alpha"/>
</dbReference>
<organism evidence="6 7">
    <name type="scientific">Streptomyces peucetius</name>
    <dbReference type="NCBI Taxonomy" id="1950"/>
    <lineage>
        <taxon>Bacteria</taxon>
        <taxon>Bacillati</taxon>
        <taxon>Actinomycetota</taxon>
        <taxon>Actinomycetes</taxon>
        <taxon>Kitasatosporales</taxon>
        <taxon>Streptomycetaceae</taxon>
        <taxon>Streptomyces</taxon>
    </lineage>
</organism>
<dbReference type="InterPro" id="IPR013517">
    <property type="entry name" value="FG-GAP"/>
</dbReference>
<evidence type="ECO:0000256" key="1">
    <source>
        <dbReference type="ARBA" id="ARBA00022729"/>
    </source>
</evidence>
<proteinExistence type="predicted"/>
<gene>
    <name evidence="6" type="ORF">OGH68_16025</name>
</gene>
<dbReference type="PROSITE" id="PS51470">
    <property type="entry name" value="FG_GAP"/>
    <property type="match status" value="6"/>
</dbReference>
<evidence type="ECO:0000256" key="2">
    <source>
        <dbReference type="ARBA" id="ARBA00022737"/>
    </source>
</evidence>
<accession>A0ABY6IA50</accession>
<evidence type="ECO:0000313" key="6">
    <source>
        <dbReference type="EMBL" id="UYQ62839.1"/>
    </source>
</evidence>
<keyword evidence="2" id="KW-0677">Repeat</keyword>
<dbReference type="PRINTS" id="PR01185">
    <property type="entry name" value="INTEGRINA"/>
</dbReference>
<evidence type="ECO:0000256" key="5">
    <source>
        <dbReference type="SAM" id="SignalP"/>
    </source>
</evidence>
<evidence type="ECO:0000256" key="4">
    <source>
        <dbReference type="ARBA" id="ARBA00023180"/>
    </source>
</evidence>
<dbReference type="InterPro" id="IPR028994">
    <property type="entry name" value="Integrin_alpha_N"/>
</dbReference>
<reference evidence="6" key="1">
    <citation type="submission" date="2022-10" db="EMBL/GenBank/DDBJ databases">
        <title>Cytochrome P450 Catalyzes Benzene Ring Formation in the Biosynthesis of Trialkyl-Substituted Aromatic Polyketides.</title>
        <authorList>
            <person name="Zhao E."/>
            <person name="Ge H."/>
        </authorList>
    </citation>
    <scope>NUCLEOTIDE SEQUENCE</scope>
    <source>
        <strain evidence="6">NA0869</strain>
    </source>
</reference>
<dbReference type="PROSITE" id="PS51318">
    <property type="entry name" value="TAT"/>
    <property type="match status" value="1"/>
</dbReference>